<organism evidence="3 4">
    <name type="scientific">Sphingomonas brevis</name>
    <dbReference type="NCBI Taxonomy" id="2908206"/>
    <lineage>
        <taxon>Bacteria</taxon>
        <taxon>Pseudomonadati</taxon>
        <taxon>Pseudomonadota</taxon>
        <taxon>Alphaproteobacteria</taxon>
        <taxon>Sphingomonadales</taxon>
        <taxon>Sphingomonadaceae</taxon>
        <taxon>Sphingomonas</taxon>
    </lineage>
</organism>
<comment type="caution">
    <text evidence="3">The sequence shown here is derived from an EMBL/GenBank/DDBJ whole genome shotgun (WGS) entry which is preliminary data.</text>
</comment>
<evidence type="ECO:0000313" key="4">
    <source>
        <dbReference type="Proteomes" id="UP001165383"/>
    </source>
</evidence>
<gene>
    <name evidence="3" type="ORF">LZ518_01075</name>
</gene>
<evidence type="ECO:0000259" key="2">
    <source>
        <dbReference type="Pfam" id="PF13473"/>
    </source>
</evidence>
<keyword evidence="1" id="KW-0732">Signal</keyword>
<sequence length="127" mass="13350">MRIALLFAVPLIVLVGSPALAQPATISVQMSNFKFAPSKIVLDHGQSYVLHVANAASGGHDFTASDFFAAASVVAADRRYISDGVVEVAPGQAVDIHLTAPAAGHYSLKCSHSFHKMFGMSGEIVVR</sequence>
<proteinExistence type="predicted"/>
<dbReference type="SUPFAM" id="SSF49503">
    <property type="entry name" value="Cupredoxins"/>
    <property type="match status" value="1"/>
</dbReference>
<reference evidence="3" key="1">
    <citation type="submission" date="2022-05" db="EMBL/GenBank/DDBJ databases">
        <authorList>
            <person name="Jo J.-H."/>
            <person name="Im W.-T."/>
        </authorList>
    </citation>
    <scope>NUCLEOTIDE SEQUENCE</scope>
    <source>
        <strain evidence="3">RB56-2</strain>
    </source>
</reference>
<accession>A0ABT0S5S6</accession>
<dbReference type="Proteomes" id="UP001165383">
    <property type="component" value="Unassembled WGS sequence"/>
</dbReference>
<evidence type="ECO:0000256" key="1">
    <source>
        <dbReference type="SAM" id="SignalP"/>
    </source>
</evidence>
<dbReference type="RefSeq" id="WP_249914211.1">
    <property type="nucleotide sequence ID" value="NZ_JAMGBB010000001.1"/>
</dbReference>
<protein>
    <submittedName>
        <fullName evidence="3">Cupredoxin domain-containing protein</fullName>
    </submittedName>
</protein>
<keyword evidence="4" id="KW-1185">Reference proteome</keyword>
<dbReference type="Gene3D" id="2.60.40.420">
    <property type="entry name" value="Cupredoxins - blue copper proteins"/>
    <property type="match status" value="1"/>
</dbReference>
<evidence type="ECO:0000313" key="3">
    <source>
        <dbReference type="EMBL" id="MCL6739735.1"/>
    </source>
</evidence>
<dbReference type="EMBL" id="JAMGBB010000001">
    <property type="protein sequence ID" value="MCL6739735.1"/>
    <property type="molecule type" value="Genomic_DNA"/>
</dbReference>
<feature type="chain" id="PRO_5046702471" evidence="1">
    <location>
        <begin position="22"/>
        <end position="127"/>
    </location>
</feature>
<feature type="signal peptide" evidence="1">
    <location>
        <begin position="1"/>
        <end position="21"/>
    </location>
</feature>
<dbReference type="InterPro" id="IPR008972">
    <property type="entry name" value="Cupredoxin"/>
</dbReference>
<dbReference type="Pfam" id="PF13473">
    <property type="entry name" value="Cupredoxin_1"/>
    <property type="match status" value="1"/>
</dbReference>
<feature type="domain" description="EfeO-type cupredoxin-like" evidence="2">
    <location>
        <begin position="10"/>
        <end position="126"/>
    </location>
</feature>
<name>A0ABT0S5S6_9SPHN</name>
<dbReference type="InterPro" id="IPR028096">
    <property type="entry name" value="EfeO_Cupredoxin"/>
</dbReference>